<organism evidence="1 2">
    <name type="scientific">Flavonifractor plautii</name>
    <name type="common">Fusobacterium plautii</name>
    <dbReference type="NCBI Taxonomy" id="292800"/>
    <lineage>
        <taxon>Bacteria</taxon>
        <taxon>Bacillati</taxon>
        <taxon>Bacillota</taxon>
        <taxon>Clostridia</taxon>
        <taxon>Eubacteriales</taxon>
        <taxon>Oscillospiraceae</taxon>
        <taxon>Flavonifractor</taxon>
    </lineage>
</organism>
<dbReference type="EMBL" id="WKPO01000026">
    <property type="protein sequence ID" value="MSB50181.1"/>
    <property type="molecule type" value="Genomic_DNA"/>
</dbReference>
<dbReference type="AlphaFoldDB" id="A0A6I2RH41"/>
<reference evidence="1 2" key="1">
    <citation type="journal article" date="2019" name="Nat. Med.">
        <title>A library of human gut bacterial isolates paired with longitudinal multiomics data enables mechanistic microbiome research.</title>
        <authorList>
            <person name="Poyet M."/>
            <person name="Groussin M."/>
            <person name="Gibbons S.M."/>
            <person name="Avila-Pacheco J."/>
            <person name="Jiang X."/>
            <person name="Kearney S.M."/>
            <person name="Perrotta A.R."/>
            <person name="Berdy B."/>
            <person name="Zhao S."/>
            <person name="Lieberman T.D."/>
            <person name="Swanson P.K."/>
            <person name="Smith M."/>
            <person name="Roesemann S."/>
            <person name="Alexander J.E."/>
            <person name="Rich S.A."/>
            <person name="Livny J."/>
            <person name="Vlamakis H."/>
            <person name="Clish C."/>
            <person name="Bullock K."/>
            <person name="Deik A."/>
            <person name="Scott J."/>
            <person name="Pierce K.A."/>
            <person name="Xavier R.J."/>
            <person name="Alm E.J."/>
        </authorList>
    </citation>
    <scope>NUCLEOTIDE SEQUENCE [LARGE SCALE GENOMIC DNA]</scope>
    <source>
        <strain evidence="1 2">BIOML-A5</strain>
    </source>
</reference>
<protein>
    <submittedName>
        <fullName evidence="1">Uncharacterized protein</fullName>
    </submittedName>
</protein>
<dbReference type="Proteomes" id="UP000429811">
    <property type="component" value="Unassembled WGS sequence"/>
</dbReference>
<sequence>MKKNILTDALGSCPSLKDFVSAILRTDAYIRWKLVSASCEGESCRAEFVSPAGEPGLVFCLTAESGPPGFRSHISIRRPDDVDALNKLSV</sequence>
<comment type="caution">
    <text evidence="1">The sequence shown here is derived from an EMBL/GenBank/DDBJ whole genome shotgun (WGS) entry which is preliminary data.</text>
</comment>
<dbReference type="RefSeq" id="WP_154250827.1">
    <property type="nucleotide sequence ID" value="NZ_WKPO01000026.1"/>
</dbReference>
<accession>A0A6I2RH41</accession>
<gene>
    <name evidence="1" type="ORF">GKE90_15975</name>
</gene>
<name>A0A6I2RH41_FLAPL</name>
<evidence type="ECO:0000313" key="2">
    <source>
        <dbReference type="Proteomes" id="UP000429811"/>
    </source>
</evidence>
<proteinExistence type="predicted"/>
<evidence type="ECO:0000313" key="1">
    <source>
        <dbReference type="EMBL" id="MSB50181.1"/>
    </source>
</evidence>